<dbReference type="InterPro" id="IPR006054">
    <property type="entry name" value="DnaQ"/>
</dbReference>
<dbReference type="KEGG" id="mrob:HH214_00640"/>
<dbReference type="InterPro" id="IPR035901">
    <property type="entry name" value="GIY-YIG_endonuc_sf"/>
</dbReference>
<comment type="function">
    <text evidence="1">DNA polymerase III is a complex, multichain enzyme responsible for most of the replicative synthesis in bacteria. The epsilon subunit contain the editing function and is a proofreading 3'-5' exonuclease.</text>
</comment>
<reference evidence="4 5" key="1">
    <citation type="submission" date="2020-04" db="EMBL/GenBank/DDBJ databases">
        <title>Genome sequencing of novel species.</title>
        <authorList>
            <person name="Heo J."/>
            <person name="Kim S.-J."/>
            <person name="Kim J.-S."/>
            <person name="Hong S.-B."/>
            <person name="Kwon S.-W."/>
        </authorList>
    </citation>
    <scope>NUCLEOTIDE SEQUENCE [LARGE SCALE GENOMIC DNA]</scope>
    <source>
        <strain evidence="4 5">F39-2</strain>
    </source>
</reference>
<dbReference type="RefSeq" id="WP_169605497.1">
    <property type="nucleotide sequence ID" value="NZ_CP051682.1"/>
</dbReference>
<dbReference type="PANTHER" id="PTHR30231:SF41">
    <property type="entry name" value="DNA POLYMERASE III SUBUNIT EPSILON"/>
    <property type="match status" value="1"/>
</dbReference>
<name>A0A7L5DWW6_9SPHI</name>
<dbReference type="SMART" id="SM00465">
    <property type="entry name" value="GIYc"/>
    <property type="match status" value="1"/>
</dbReference>
<comment type="subunit">
    <text evidence="2">DNA polymerase III contains a core (composed of alpha, epsilon and theta chains) that associates with a tau subunit. This core dimerizes to form the POLIII' complex. PolIII' associates with the gamma complex (composed of gamma, delta, delta', psi and chi chains) and with the beta chain to form the complete DNA polymerase III complex.</text>
</comment>
<dbReference type="Pfam" id="PF00929">
    <property type="entry name" value="RNase_T"/>
    <property type="match status" value="1"/>
</dbReference>
<dbReference type="Pfam" id="PF01541">
    <property type="entry name" value="GIY-YIG"/>
    <property type="match status" value="1"/>
</dbReference>
<dbReference type="Gene3D" id="3.40.1440.10">
    <property type="entry name" value="GIY-YIG endonuclease"/>
    <property type="match status" value="1"/>
</dbReference>
<dbReference type="InterPro" id="IPR036397">
    <property type="entry name" value="RNaseH_sf"/>
</dbReference>
<dbReference type="InterPro" id="IPR013520">
    <property type="entry name" value="Ribonucl_H"/>
</dbReference>
<dbReference type="AlphaFoldDB" id="A0A7L5DWW6"/>
<dbReference type="InterPro" id="IPR012337">
    <property type="entry name" value="RNaseH-like_sf"/>
</dbReference>
<dbReference type="FunFam" id="3.30.420.10:FF:000045">
    <property type="entry name" value="3'-5' exonuclease DinG"/>
    <property type="match status" value="1"/>
</dbReference>
<protein>
    <submittedName>
        <fullName evidence="4">GIY-YIG nuclease family protein</fullName>
    </submittedName>
</protein>
<dbReference type="GO" id="GO:0006289">
    <property type="term" value="P:nucleotide-excision repair"/>
    <property type="evidence" value="ECO:0007669"/>
    <property type="project" value="InterPro"/>
</dbReference>
<dbReference type="Proteomes" id="UP000503278">
    <property type="component" value="Chromosome"/>
</dbReference>
<evidence type="ECO:0000313" key="5">
    <source>
        <dbReference type="Proteomes" id="UP000503278"/>
    </source>
</evidence>
<dbReference type="SMART" id="SM00479">
    <property type="entry name" value="EXOIII"/>
    <property type="match status" value="1"/>
</dbReference>
<accession>A0A7L5DWW6</accession>
<dbReference type="GO" id="GO:0045004">
    <property type="term" value="P:DNA replication proofreading"/>
    <property type="evidence" value="ECO:0007669"/>
    <property type="project" value="TreeGrafter"/>
</dbReference>
<dbReference type="GO" id="GO:0005829">
    <property type="term" value="C:cytosol"/>
    <property type="evidence" value="ECO:0007669"/>
    <property type="project" value="TreeGrafter"/>
</dbReference>
<evidence type="ECO:0000256" key="2">
    <source>
        <dbReference type="ARBA" id="ARBA00026073"/>
    </source>
</evidence>
<dbReference type="PANTHER" id="PTHR30231">
    <property type="entry name" value="DNA POLYMERASE III SUBUNIT EPSILON"/>
    <property type="match status" value="1"/>
</dbReference>
<dbReference type="SUPFAM" id="SSF53098">
    <property type="entry name" value="Ribonuclease H-like"/>
    <property type="match status" value="1"/>
</dbReference>
<dbReference type="GO" id="GO:0003887">
    <property type="term" value="F:DNA-directed DNA polymerase activity"/>
    <property type="evidence" value="ECO:0007669"/>
    <property type="project" value="InterPro"/>
</dbReference>
<sequence length="468" mass="52754">MYAIVDIETTGGHASANGITEIAICIHDGNEVVKRYQTLINPGKEIPVYIQALTGISNEMVATAPVFKEVAYDIYHLLQGHIFVAHNVNFDHSFVKYHLAAAGYDLQCNKLCTVRLSRKIMPGMPSYSLGKLCHHIGITNSGRHRAGGDADATAELFTLLLQKDAENAIPEALKQRSKEQVLPPNLHRKFMDKLPPTPGVYYFHDQKGKVVYVGKAVNIKKRVASHFSGNNSGAQRQEFMRHIHRISYQECGTELMALLTEAVEIKRLWPPFNRSQKKLEFNFGIYTYEDQRGYLRLAVDKRRKYSVPVHTCSSLLHGRNILLKLIDQFELCPKFCHIQTNTETCTGASGEVCACEGHQAATDYNQKVNQAIEGLKLSLPTFAIRDEGRTNDEHSCILIEEGRFYGMGYISQYFEVNSLAQLKNHLTPYPGNDYMQNMVMNYAERNPTKMIELVPIAEPMSYSLSSEA</sequence>
<evidence type="ECO:0000313" key="4">
    <source>
        <dbReference type="EMBL" id="QJD94479.1"/>
    </source>
</evidence>
<organism evidence="4 5">
    <name type="scientific">Mucilaginibacter robiniae</name>
    <dbReference type="NCBI Taxonomy" id="2728022"/>
    <lineage>
        <taxon>Bacteria</taxon>
        <taxon>Pseudomonadati</taxon>
        <taxon>Bacteroidota</taxon>
        <taxon>Sphingobacteriia</taxon>
        <taxon>Sphingobacteriales</taxon>
        <taxon>Sphingobacteriaceae</taxon>
        <taxon>Mucilaginibacter</taxon>
    </lineage>
</organism>
<dbReference type="EMBL" id="CP051682">
    <property type="protein sequence ID" value="QJD94479.1"/>
    <property type="molecule type" value="Genomic_DNA"/>
</dbReference>
<dbReference type="NCBIfam" id="TIGR00573">
    <property type="entry name" value="dnaq"/>
    <property type="match status" value="1"/>
</dbReference>
<gene>
    <name evidence="4" type="ORF">HH214_00640</name>
</gene>
<evidence type="ECO:0000256" key="1">
    <source>
        <dbReference type="ARBA" id="ARBA00025483"/>
    </source>
</evidence>
<dbReference type="InterPro" id="IPR000305">
    <property type="entry name" value="GIY-YIG_endonuc"/>
</dbReference>
<dbReference type="GO" id="GO:0008408">
    <property type="term" value="F:3'-5' exonuclease activity"/>
    <property type="evidence" value="ECO:0007669"/>
    <property type="project" value="TreeGrafter"/>
</dbReference>
<keyword evidence="5" id="KW-1185">Reference proteome</keyword>
<dbReference type="CDD" id="cd10434">
    <property type="entry name" value="GIY-YIG_UvrC_Cho"/>
    <property type="match status" value="1"/>
</dbReference>
<dbReference type="InterPro" id="IPR047296">
    <property type="entry name" value="GIY-YIG_UvrC_Cho"/>
</dbReference>
<dbReference type="SUPFAM" id="SSF82771">
    <property type="entry name" value="GIY-YIG endonuclease"/>
    <property type="match status" value="1"/>
</dbReference>
<dbReference type="Gene3D" id="3.30.420.10">
    <property type="entry name" value="Ribonuclease H-like superfamily/Ribonuclease H"/>
    <property type="match status" value="1"/>
</dbReference>
<evidence type="ECO:0000259" key="3">
    <source>
        <dbReference type="PROSITE" id="PS50164"/>
    </source>
</evidence>
<dbReference type="GO" id="GO:0003677">
    <property type="term" value="F:DNA binding"/>
    <property type="evidence" value="ECO:0007669"/>
    <property type="project" value="InterPro"/>
</dbReference>
<dbReference type="CDD" id="cd06127">
    <property type="entry name" value="DEDDh"/>
    <property type="match status" value="1"/>
</dbReference>
<feature type="domain" description="GIY-YIG" evidence="3">
    <location>
        <begin position="196"/>
        <end position="274"/>
    </location>
</feature>
<proteinExistence type="predicted"/>
<dbReference type="PROSITE" id="PS50164">
    <property type="entry name" value="GIY_YIG"/>
    <property type="match status" value="1"/>
</dbReference>